<dbReference type="SMART" id="SM00228">
    <property type="entry name" value="PDZ"/>
    <property type="match status" value="1"/>
</dbReference>
<dbReference type="Proteomes" id="UP000198828">
    <property type="component" value="Unassembled WGS sequence"/>
</dbReference>
<evidence type="ECO:0000259" key="6">
    <source>
        <dbReference type="PROSITE" id="PS50106"/>
    </source>
</evidence>
<dbReference type="CDD" id="cd07560">
    <property type="entry name" value="Peptidase_S41_CPP"/>
    <property type="match status" value="1"/>
</dbReference>
<dbReference type="SMART" id="SM00245">
    <property type="entry name" value="TSPc"/>
    <property type="match status" value="1"/>
</dbReference>
<dbReference type="SUPFAM" id="SSF52096">
    <property type="entry name" value="ClpP/crotonase"/>
    <property type="match status" value="1"/>
</dbReference>
<dbReference type="OrthoDB" id="9812068at2"/>
<name>A0A1H2WAG7_9FIRM</name>
<keyword evidence="2 5" id="KW-0645">Protease</keyword>
<dbReference type="GO" id="GO:0030288">
    <property type="term" value="C:outer membrane-bounded periplasmic space"/>
    <property type="evidence" value="ECO:0007669"/>
    <property type="project" value="TreeGrafter"/>
</dbReference>
<dbReference type="CDD" id="cd06782">
    <property type="entry name" value="cpPDZ_CPP-like"/>
    <property type="match status" value="1"/>
</dbReference>
<dbReference type="InterPro" id="IPR036034">
    <property type="entry name" value="PDZ_sf"/>
</dbReference>
<gene>
    <name evidence="7" type="ORF">SAMN05660923_01195</name>
</gene>
<dbReference type="PANTHER" id="PTHR32060:SF22">
    <property type="entry name" value="CARBOXYL-TERMINAL-PROCESSING PEPTIDASE 3, CHLOROPLASTIC"/>
    <property type="match status" value="1"/>
</dbReference>
<dbReference type="SUPFAM" id="SSF50156">
    <property type="entry name" value="PDZ domain-like"/>
    <property type="match status" value="1"/>
</dbReference>
<feature type="domain" description="PDZ" evidence="6">
    <location>
        <begin position="86"/>
        <end position="154"/>
    </location>
</feature>
<dbReference type="Pfam" id="PF03572">
    <property type="entry name" value="Peptidase_S41"/>
    <property type="match status" value="1"/>
</dbReference>
<comment type="similarity">
    <text evidence="1 5">Belongs to the peptidase S41A family.</text>
</comment>
<dbReference type="EMBL" id="FNNG01000004">
    <property type="protein sequence ID" value="SDW77039.1"/>
    <property type="molecule type" value="Genomic_DNA"/>
</dbReference>
<keyword evidence="8" id="KW-1185">Reference proteome</keyword>
<dbReference type="NCBIfam" id="TIGR00225">
    <property type="entry name" value="prc"/>
    <property type="match status" value="1"/>
</dbReference>
<dbReference type="Gene3D" id="3.30.750.44">
    <property type="match status" value="1"/>
</dbReference>
<dbReference type="GO" id="GO:0006508">
    <property type="term" value="P:proteolysis"/>
    <property type="evidence" value="ECO:0007669"/>
    <property type="project" value="UniProtKB-KW"/>
</dbReference>
<reference evidence="7 8" key="1">
    <citation type="submission" date="2016-10" db="EMBL/GenBank/DDBJ databases">
        <authorList>
            <person name="de Groot N.N."/>
        </authorList>
    </citation>
    <scope>NUCLEOTIDE SEQUENCE [LARGE SCALE GENOMIC DNA]</scope>
    <source>
        <strain evidence="7 8">DSM 23310</strain>
    </source>
</reference>
<dbReference type="InterPro" id="IPR004447">
    <property type="entry name" value="Peptidase_S41A"/>
</dbReference>
<dbReference type="InterPro" id="IPR029045">
    <property type="entry name" value="ClpP/crotonase-like_dom_sf"/>
</dbReference>
<dbReference type="RefSeq" id="WP_093751795.1">
    <property type="nucleotide sequence ID" value="NZ_BSYN01000001.1"/>
</dbReference>
<protein>
    <submittedName>
        <fullName evidence="7">Carboxyl-terminal processing protease</fullName>
    </submittedName>
</protein>
<evidence type="ECO:0000256" key="5">
    <source>
        <dbReference type="RuleBase" id="RU004404"/>
    </source>
</evidence>
<dbReference type="Gene3D" id="2.30.42.10">
    <property type="match status" value="1"/>
</dbReference>
<evidence type="ECO:0000256" key="3">
    <source>
        <dbReference type="ARBA" id="ARBA00022801"/>
    </source>
</evidence>
<proteinExistence type="inferred from homology"/>
<dbReference type="PANTHER" id="PTHR32060">
    <property type="entry name" value="TAIL-SPECIFIC PROTEASE"/>
    <property type="match status" value="1"/>
</dbReference>
<evidence type="ECO:0000256" key="2">
    <source>
        <dbReference type="ARBA" id="ARBA00022670"/>
    </source>
</evidence>
<evidence type="ECO:0000313" key="7">
    <source>
        <dbReference type="EMBL" id="SDW77039.1"/>
    </source>
</evidence>
<keyword evidence="3 5" id="KW-0378">Hydrolase</keyword>
<dbReference type="Gene3D" id="3.90.226.10">
    <property type="entry name" value="2-enoyl-CoA Hydratase, Chain A, domain 1"/>
    <property type="match status" value="1"/>
</dbReference>
<dbReference type="AlphaFoldDB" id="A0A1H2WAG7"/>
<dbReference type="InterPro" id="IPR041489">
    <property type="entry name" value="PDZ_6"/>
</dbReference>
<dbReference type="GO" id="GO:0007165">
    <property type="term" value="P:signal transduction"/>
    <property type="evidence" value="ECO:0007669"/>
    <property type="project" value="TreeGrafter"/>
</dbReference>
<dbReference type="InterPro" id="IPR001478">
    <property type="entry name" value="PDZ"/>
</dbReference>
<dbReference type="GO" id="GO:0008236">
    <property type="term" value="F:serine-type peptidase activity"/>
    <property type="evidence" value="ECO:0007669"/>
    <property type="project" value="UniProtKB-KW"/>
</dbReference>
<dbReference type="InterPro" id="IPR005151">
    <property type="entry name" value="Tail-specific_protease"/>
</dbReference>
<sequence>MNIKGYRGRKILSLILVAFILQLSFPVTVGAANNANLDLNYLLYVKNLLETHYFYETTESELIEGAIRGIFQALDENSQYYTREEFQRLTEELSGEFIGIGVYIKEDKGSIIISEPIKGSPAERVGLQAGDEIISVNGENVKGKSLEEVTQLIKGEAGTTVKLGISRNNNRIYKNIKRAEIIINPVEFKILNDRIGYIKITQFNPHTYENVVSALREFDKKSITNIIIDLRNNPGGLLSEVVNILNLFIPEGPIVHVKYKDNVEQTYYSNLKKPKYKLAVLVNENSASASEIFAGAVKDTKVGTIIGVKTYGKGTVQNIIPLPYGDGIKLTIAEYQTPNKSTINKEGIQPDIIIKSQDQQLKKAIEVLAQ</sequence>
<evidence type="ECO:0000256" key="1">
    <source>
        <dbReference type="ARBA" id="ARBA00009179"/>
    </source>
</evidence>
<evidence type="ECO:0000313" key="8">
    <source>
        <dbReference type="Proteomes" id="UP000198828"/>
    </source>
</evidence>
<dbReference type="Pfam" id="PF17820">
    <property type="entry name" value="PDZ_6"/>
    <property type="match status" value="1"/>
</dbReference>
<dbReference type="GO" id="GO:0004175">
    <property type="term" value="F:endopeptidase activity"/>
    <property type="evidence" value="ECO:0007669"/>
    <property type="project" value="TreeGrafter"/>
</dbReference>
<evidence type="ECO:0000256" key="4">
    <source>
        <dbReference type="ARBA" id="ARBA00022825"/>
    </source>
</evidence>
<organism evidence="7 8">
    <name type="scientific">Tepidimicrobium xylanilyticum</name>
    <dbReference type="NCBI Taxonomy" id="1123352"/>
    <lineage>
        <taxon>Bacteria</taxon>
        <taxon>Bacillati</taxon>
        <taxon>Bacillota</taxon>
        <taxon>Tissierellia</taxon>
        <taxon>Tissierellales</taxon>
        <taxon>Tepidimicrobiaceae</taxon>
        <taxon>Tepidimicrobium</taxon>
    </lineage>
</organism>
<accession>A0A1H2WAG7</accession>
<dbReference type="FunFam" id="2.30.42.10:FF:000063">
    <property type="entry name" value="Peptidase, S41 family"/>
    <property type="match status" value="1"/>
</dbReference>
<keyword evidence="4 5" id="KW-0720">Serine protease</keyword>
<dbReference type="PROSITE" id="PS50106">
    <property type="entry name" value="PDZ"/>
    <property type="match status" value="1"/>
</dbReference>